<evidence type="ECO:0000256" key="2">
    <source>
        <dbReference type="ARBA" id="ARBA00023125"/>
    </source>
</evidence>
<evidence type="ECO:0000256" key="3">
    <source>
        <dbReference type="ARBA" id="ARBA00023163"/>
    </source>
</evidence>
<dbReference type="PANTHER" id="PTHR30146">
    <property type="entry name" value="LACI-RELATED TRANSCRIPTIONAL REPRESSOR"/>
    <property type="match status" value="1"/>
</dbReference>
<proteinExistence type="predicted"/>
<keyword evidence="2" id="KW-0238">DNA-binding</keyword>
<dbReference type="CDD" id="cd01392">
    <property type="entry name" value="HTH_LacI"/>
    <property type="match status" value="1"/>
</dbReference>
<evidence type="ECO:0000259" key="4">
    <source>
        <dbReference type="PROSITE" id="PS50932"/>
    </source>
</evidence>
<dbReference type="PRINTS" id="PR00036">
    <property type="entry name" value="HTHLACI"/>
</dbReference>
<dbReference type="GO" id="GO:0003700">
    <property type="term" value="F:DNA-binding transcription factor activity"/>
    <property type="evidence" value="ECO:0007669"/>
    <property type="project" value="TreeGrafter"/>
</dbReference>
<dbReference type="STRING" id="1480694.DC28_08700"/>
<evidence type="ECO:0000313" key="6">
    <source>
        <dbReference type="Proteomes" id="UP000029692"/>
    </source>
</evidence>
<dbReference type="Proteomes" id="UP000029692">
    <property type="component" value="Unassembled WGS sequence"/>
</dbReference>
<dbReference type="EMBL" id="JNUP01000064">
    <property type="protein sequence ID" value="KGE71887.1"/>
    <property type="molecule type" value="Genomic_DNA"/>
</dbReference>
<dbReference type="eggNOG" id="COG1609">
    <property type="taxonomic scope" value="Bacteria"/>
</dbReference>
<dbReference type="GO" id="GO:0000976">
    <property type="term" value="F:transcription cis-regulatory region binding"/>
    <property type="evidence" value="ECO:0007669"/>
    <property type="project" value="TreeGrafter"/>
</dbReference>
<dbReference type="InterPro" id="IPR028082">
    <property type="entry name" value="Peripla_BP_I"/>
</dbReference>
<organism evidence="5 6">
    <name type="scientific">Spirochaeta lutea</name>
    <dbReference type="NCBI Taxonomy" id="1480694"/>
    <lineage>
        <taxon>Bacteria</taxon>
        <taxon>Pseudomonadati</taxon>
        <taxon>Spirochaetota</taxon>
        <taxon>Spirochaetia</taxon>
        <taxon>Spirochaetales</taxon>
        <taxon>Spirochaetaceae</taxon>
        <taxon>Spirochaeta</taxon>
    </lineage>
</organism>
<name>A0A098QZI5_9SPIO</name>
<evidence type="ECO:0000256" key="1">
    <source>
        <dbReference type="ARBA" id="ARBA00023015"/>
    </source>
</evidence>
<dbReference type="PANTHER" id="PTHR30146:SF109">
    <property type="entry name" value="HTH-TYPE TRANSCRIPTIONAL REGULATOR GALS"/>
    <property type="match status" value="1"/>
</dbReference>
<gene>
    <name evidence="5" type="ORF">DC28_08700</name>
</gene>
<dbReference type="Gene3D" id="1.10.260.40">
    <property type="entry name" value="lambda repressor-like DNA-binding domains"/>
    <property type="match status" value="1"/>
</dbReference>
<reference evidence="5 6" key="1">
    <citation type="submission" date="2014-05" db="EMBL/GenBank/DDBJ databases">
        <title>De novo Genome Sequence of Spirocheata sp.</title>
        <authorList>
            <person name="Shivani Y."/>
            <person name="Subhash Y."/>
            <person name="Tushar L."/>
            <person name="Sasikala C."/>
            <person name="Ramana C.V."/>
        </authorList>
    </citation>
    <scope>NUCLEOTIDE SEQUENCE [LARGE SCALE GENOMIC DNA]</scope>
    <source>
        <strain evidence="5 6">JC230</strain>
    </source>
</reference>
<dbReference type="PROSITE" id="PS00356">
    <property type="entry name" value="HTH_LACI_1"/>
    <property type="match status" value="1"/>
</dbReference>
<keyword evidence="3" id="KW-0804">Transcription</keyword>
<dbReference type="Pfam" id="PF13377">
    <property type="entry name" value="Peripla_BP_3"/>
    <property type="match status" value="1"/>
</dbReference>
<evidence type="ECO:0000313" key="5">
    <source>
        <dbReference type="EMBL" id="KGE71887.1"/>
    </source>
</evidence>
<comment type="caution">
    <text evidence="5">The sequence shown here is derived from an EMBL/GenBank/DDBJ whole genome shotgun (WGS) entry which is preliminary data.</text>
</comment>
<keyword evidence="1" id="KW-0805">Transcription regulation</keyword>
<dbReference type="InterPro" id="IPR010982">
    <property type="entry name" value="Lambda_DNA-bd_dom_sf"/>
</dbReference>
<accession>A0A098QZI5</accession>
<dbReference type="AlphaFoldDB" id="A0A098QZI5"/>
<dbReference type="RefSeq" id="WP_037547733.1">
    <property type="nucleotide sequence ID" value="NZ_JNUP01000064.1"/>
</dbReference>
<keyword evidence="6" id="KW-1185">Reference proteome</keyword>
<dbReference type="SUPFAM" id="SSF47413">
    <property type="entry name" value="lambda repressor-like DNA-binding domains"/>
    <property type="match status" value="1"/>
</dbReference>
<dbReference type="Pfam" id="PF00356">
    <property type="entry name" value="LacI"/>
    <property type="match status" value="1"/>
</dbReference>
<dbReference type="CDD" id="cd06267">
    <property type="entry name" value="PBP1_LacI_sugar_binding-like"/>
    <property type="match status" value="1"/>
</dbReference>
<protein>
    <recommendedName>
        <fullName evidence="4">HTH lacI-type domain-containing protein</fullName>
    </recommendedName>
</protein>
<dbReference type="InterPro" id="IPR000843">
    <property type="entry name" value="HTH_LacI"/>
</dbReference>
<dbReference type="InterPro" id="IPR046335">
    <property type="entry name" value="LacI/GalR-like_sensor"/>
</dbReference>
<feature type="domain" description="HTH lacI-type" evidence="4">
    <location>
        <begin position="5"/>
        <end position="59"/>
    </location>
</feature>
<dbReference type="PROSITE" id="PS50932">
    <property type="entry name" value="HTH_LACI_2"/>
    <property type="match status" value="1"/>
</dbReference>
<dbReference type="Gene3D" id="3.40.50.2300">
    <property type="match status" value="2"/>
</dbReference>
<dbReference type="SUPFAM" id="SSF53822">
    <property type="entry name" value="Periplasmic binding protein-like I"/>
    <property type="match status" value="1"/>
</dbReference>
<sequence>MHNKITIKDIAREAGVGISTVSRVLNGYPLVKEETRTRVLDICNKRNFIPNGAARMLVKKSGQENTIAIVMSEIAHQFFFELISSMQANMRNAGFHAMIFNTDQGRESVIQYIIELGISAVIIMGTPQISDADKELLRLYRVPLLYIDRHDKDSNFITYSNHHGGRLAASYLAEKGATQVMLVGLTDRSEPQVDRFEGFLAYIKDANLPMRTQEVLVSDEQGAYTLAKSLMLDQSIDGYFFFIDTMAMAGKQAARDLNRNVPIIGYDDIFPARFMNLTTVRQSVAVLGEKTVGIIKTLITEHPDHLIQEILTPELIIRD</sequence>
<dbReference type="SMART" id="SM00354">
    <property type="entry name" value="HTH_LACI"/>
    <property type="match status" value="1"/>
</dbReference>